<evidence type="ECO:0000313" key="6">
    <source>
        <dbReference type="Proteomes" id="UP000298722"/>
    </source>
</evidence>
<dbReference type="Gene3D" id="1.50.10.100">
    <property type="entry name" value="Chondroitin AC/alginate lyase"/>
    <property type="match status" value="1"/>
</dbReference>
<feature type="compositionally biased region" description="Basic and acidic residues" evidence="3">
    <location>
        <begin position="115"/>
        <end position="128"/>
    </location>
</feature>
<evidence type="ECO:0000256" key="3">
    <source>
        <dbReference type="SAM" id="MobiDB-lite"/>
    </source>
</evidence>
<gene>
    <name evidence="5" type="ORF">E6P14_17835</name>
</gene>
<keyword evidence="1" id="KW-0732">Signal</keyword>
<sequence length="448" mass="50012">MQRQTRRDVLLALSGTAVALGGCSTGLSSGDSGARAVSDETEPTPTEQVSGSPTEQVSEPPGKNRAAMFVHLDTLAAIQSRVENGDSPWTGAHEAFMSDVRDAMAADSESVTDNGDGHEFKTKGPEDPAERKDYVAAIRTGDRIRDLGLAYQYTGADQYAEKAVELLDHWFLRSETYMAPVKTNSIEQFITLPKMWWGAELVRGHEAWSDDSVGAEADLQEWVRTFLDDVGHNIPTAMGQQNIFNWQEMTHAAGSVYLRDWDRFQKAMRRNRETGFTQLREDGLLENEIIRASSLAYSLYAAKALITAAELSRLYAERLDGPTLYEYKKFDGDRGAIERILDAHAPYVADPEAWEAMGEGDPDRFVNSDGFPARKQEAASSLYEVAYSYYEKDTYLKALKQSGQPVKNVPTYVSAQQAAIDNPDRPHRDERILGWTTFTHGERFRLDL</sequence>
<dbReference type="InterPro" id="IPR008397">
    <property type="entry name" value="Alginate_lyase_dom"/>
</dbReference>
<dbReference type="Pfam" id="PF05426">
    <property type="entry name" value="Alginate_lyase"/>
    <property type="match status" value="1"/>
</dbReference>
<dbReference type="InterPro" id="IPR006311">
    <property type="entry name" value="TAT_signal"/>
</dbReference>
<evidence type="ECO:0000259" key="4">
    <source>
        <dbReference type="Pfam" id="PF05426"/>
    </source>
</evidence>
<dbReference type="PROSITE" id="PS51257">
    <property type="entry name" value="PROKAR_LIPOPROTEIN"/>
    <property type="match status" value="1"/>
</dbReference>
<organism evidence="5 6">
    <name type="scientific">Haloarcula marismortui (strain ATCC 43049 / DSM 3752 / JCM 8966 / VKM B-1809)</name>
    <name type="common">Halobacterium marismortui</name>
    <dbReference type="NCBI Taxonomy" id="272569"/>
    <lineage>
        <taxon>Archaea</taxon>
        <taxon>Methanobacteriati</taxon>
        <taxon>Methanobacteriota</taxon>
        <taxon>Stenosarchaea group</taxon>
        <taxon>Halobacteria</taxon>
        <taxon>Halobacteriales</taxon>
        <taxon>Haloarculaceae</taxon>
        <taxon>Haloarcula</taxon>
    </lineage>
</organism>
<feature type="region of interest" description="Disordered" evidence="3">
    <location>
        <begin position="22"/>
        <end position="61"/>
    </location>
</feature>
<feature type="compositionally biased region" description="Polar residues" evidence="3">
    <location>
        <begin position="43"/>
        <end position="57"/>
    </location>
</feature>
<feature type="domain" description="Alginate lyase" evidence="4">
    <location>
        <begin position="111"/>
        <end position="354"/>
    </location>
</feature>
<protein>
    <recommendedName>
        <fullName evidence="4">Alginate lyase domain-containing protein</fullName>
    </recommendedName>
</protein>
<dbReference type="InterPro" id="IPR008929">
    <property type="entry name" value="Chondroitin_lyas"/>
</dbReference>
<dbReference type="EMBL" id="CP039138">
    <property type="protein sequence ID" value="QCP92628.1"/>
    <property type="molecule type" value="Genomic_DNA"/>
</dbReference>
<dbReference type="GO" id="GO:0042597">
    <property type="term" value="C:periplasmic space"/>
    <property type="evidence" value="ECO:0007669"/>
    <property type="project" value="InterPro"/>
</dbReference>
<dbReference type="PROSITE" id="PS51318">
    <property type="entry name" value="TAT"/>
    <property type="match status" value="1"/>
</dbReference>
<reference evidence="5 6" key="1">
    <citation type="submission" date="2019-04" db="EMBL/GenBank/DDBJ databases">
        <title>Methylomes of two halophilic Archaea, Haloarcula marismortui and Haloferax mediterranei.</title>
        <authorList>
            <person name="DasSarma S."/>
            <person name="DasSarma P."/>
            <person name="DasSarma S."/>
            <person name="Fomenkov A."/>
            <person name="Vincze T."/>
            <person name="Anton B.P."/>
            <person name="Roberts R.J."/>
        </authorList>
    </citation>
    <scope>NUCLEOTIDE SEQUENCE [LARGE SCALE GENOMIC DNA]</scope>
    <source>
        <strain evidence="5 6">ATCC 43049</strain>
    </source>
</reference>
<evidence type="ECO:0000313" key="5">
    <source>
        <dbReference type="EMBL" id="QCP92628.1"/>
    </source>
</evidence>
<feature type="region of interest" description="Disordered" evidence="3">
    <location>
        <begin position="106"/>
        <end position="128"/>
    </location>
</feature>
<dbReference type="SUPFAM" id="SSF48230">
    <property type="entry name" value="Chondroitin AC/alginate lyase"/>
    <property type="match status" value="1"/>
</dbReference>
<accession>A0A4P8JZP7</accession>
<evidence type="ECO:0000256" key="2">
    <source>
        <dbReference type="ARBA" id="ARBA00023239"/>
    </source>
</evidence>
<dbReference type="AlphaFoldDB" id="A0A4P8JZP7"/>
<evidence type="ECO:0000256" key="1">
    <source>
        <dbReference type="ARBA" id="ARBA00022729"/>
    </source>
</evidence>
<dbReference type="Proteomes" id="UP000298722">
    <property type="component" value="Chromosome"/>
</dbReference>
<name>A0A4P8JZP7_HALMA</name>
<dbReference type="GO" id="GO:0016829">
    <property type="term" value="F:lyase activity"/>
    <property type="evidence" value="ECO:0007669"/>
    <property type="project" value="UniProtKB-KW"/>
</dbReference>
<keyword evidence="2" id="KW-0456">Lyase</keyword>
<proteinExistence type="predicted"/>